<keyword evidence="1" id="KW-0472">Membrane</keyword>
<comment type="caution">
    <text evidence="2">The sequence shown here is derived from an EMBL/GenBank/DDBJ whole genome shotgun (WGS) entry which is preliminary data.</text>
</comment>
<gene>
    <name evidence="2" type="ORF">GCM10023095_14540</name>
</gene>
<accession>A0ABP8Q7N2</accession>
<evidence type="ECO:0000313" key="3">
    <source>
        <dbReference type="Proteomes" id="UP001501321"/>
    </source>
</evidence>
<proteinExistence type="predicted"/>
<feature type="transmembrane region" description="Helical" evidence="1">
    <location>
        <begin position="92"/>
        <end position="113"/>
    </location>
</feature>
<keyword evidence="1" id="KW-1133">Transmembrane helix</keyword>
<dbReference type="EMBL" id="BAABFC010000010">
    <property type="protein sequence ID" value="GAA4497661.1"/>
    <property type="molecule type" value="Genomic_DNA"/>
</dbReference>
<sequence>MLPAFVYESLPKIYLVCGLLLLLQANSPLVLLAGSLVYLAAALVWSMRSGNRRTDITIYPDKHLFLPDSLYELKPFAYGALALLLWRVPQQQWWQLLSLTLGAWALLSLYLRARHRRCRLPYR</sequence>
<dbReference type="Proteomes" id="UP001501321">
    <property type="component" value="Unassembled WGS sequence"/>
</dbReference>
<keyword evidence="3" id="KW-1185">Reference proteome</keyword>
<name>A0ABP8Q7N2_9GAMM</name>
<keyword evidence="1" id="KW-0812">Transmembrane</keyword>
<dbReference type="RefSeq" id="WP_345011533.1">
    <property type="nucleotide sequence ID" value="NZ_BAABFC010000010.1"/>
</dbReference>
<feature type="transmembrane region" description="Helical" evidence="1">
    <location>
        <begin position="12"/>
        <end position="45"/>
    </location>
</feature>
<organism evidence="2 3">
    <name type="scientific">Pseudaeromonas paramecii</name>
    <dbReference type="NCBI Taxonomy" id="2138166"/>
    <lineage>
        <taxon>Bacteria</taxon>
        <taxon>Pseudomonadati</taxon>
        <taxon>Pseudomonadota</taxon>
        <taxon>Gammaproteobacteria</taxon>
        <taxon>Aeromonadales</taxon>
        <taxon>Aeromonadaceae</taxon>
        <taxon>Pseudaeromonas</taxon>
    </lineage>
</organism>
<evidence type="ECO:0000313" key="2">
    <source>
        <dbReference type="EMBL" id="GAA4497661.1"/>
    </source>
</evidence>
<evidence type="ECO:0000256" key="1">
    <source>
        <dbReference type="SAM" id="Phobius"/>
    </source>
</evidence>
<protein>
    <submittedName>
        <fullName evidence="2">Uncharacterized protein</fullName>
    </submittedName>
</protein>
<reference evidence="3" key="1">
    <citation type="journal article" date="2019" name="Int. J. Syst. Evol. Microbiol.">
        <title>The Global Catalogue of Microorganisms (GCM) 10K type strain sequencing project: providing services to taxonomists for standard genome sequencing and annotation.</title>
        <authorList>
            <consortium name="The Broad Institute Genomics Platform"/>
            <consortium name="The Broad Institute Genome Sequencing Center for Infectious Disease"/>
            <person name="Wu L."/>
            <person name="Ma J."/>
        </authorList>
    </citation>
    <scope>NUCLEOTIDE SEQUENCE [LARGE SCALE GENOMIC DNA]</scope>
    <source>
        <strain evidence="3">JCM 32226</strain>
    </source>
</reference>